<dbReference type="Proteomes" id="UP000789396">
    <property type="component" value="Unassembled WGS sequence"/>
</dbReference>
<comment type="caution">
    <text evidence="2">The sequence shown here is derived from an EMBL/GenBank/DDBJ whole genome shotgun (WGS) entry which is preliminary data.</text>
</comment>
<evidence type="ECO:0000313" key="2">
    <source>
        <dbReference type="EMBL" id="CAG8496774.1"/>
    </source>
</evidence>
<name>A0A9N8ZIA4_9GLOM</name>
<feature type="region of interest" description="Disordered" evidence="1">
    <location>
        <begin position="22"/>
        <end position="55"/>
    </location>
</feature>
<feature type="non-terminal residue" evidence="2">
    <location>
        <position position="1"/>
    </location>
</feature>
<sequence length="286" mass="32980">MPKKSKIWDYWNILAPKELSQLNSCSETSSNDEDDTEDFVSSSSNTQDQKGAKKLHPPVKCKYCPKKFKRGLATRMQSHTNNCYNAPESAKTIKKPKLQDSDLTQQNCIKSLIESQTAIQQMIYDQSTTSLEARIKVQLHSNEFWNNLKVIIRILKPIVAALKAFEADSSTISTTYSRFNMILTEIQKINCNYLAAIQQKIQNRWNYIYHPIMTIAFILDPNYLEESKKNINESDCLSTFANFISLKYPSKEASRIYAELLKFRNKQIPYNNELIWNSAVHLNPST</sequence>
<reference evidence="2" key="1">
    <citation type="submission" date="2021-06" db="EMBL/GenBank/DDBJ databases">
        <authorList>
            <person name="Kallberg Y."/>
            <person name="Tangrot J."/>
            <person name="Rosling A."/>
        </authorList>
    </citation>
    <scope>NUCLEOTIDE SEQUENCE</scope>
    <source>
        <strain evidence="2">IN212</strain>
    </source>
</reference>
<dbReference type="OrthoDB" id="2421461at2759"/>
<evidence type="ECO:0000313" key="3">
    <source>
        <dbReference type="Proteomes" id="UP000789396"/>
    </source>
</evidence>
<protein>
    <submittedName>
        <fullName evidence="2">7166_t:CDS:1</fullName>
    </submittedName>
</protein>
<organism evidence="2 3">
    <name type="scientific">Racocetra fulgida</name>
    <dbReference type="NCBI Taxonomy" id="60492"/>
    <lineage>
        <taxon>Eukaryota</taxon>
        <taxon>Fungi</taxon>
        <taxon>Fungi incertae sedis</taxon>
        <taxon>Mucoromycota</taxon>
        <taxon>Glomeromycotina</taxon>
        <taxon>Glomeromycetes</taxon>
        <taxon>Diversisporales</taxon>
        <taxon>Gigasporaceae</taxon>
        <taxon>Racocetra</taxon>
    </lineage>
</organism>
<dbReference type="SUPFAM" id="SSF53098">
    <property type="entry name" value="Ribonuclease H-like"/>
    <property type="match status" value="1"/>
</dbReference>
<evidence type="ECO:0000256" key="1">
    <source>
        <dbReference type="SAM" id="MobiDB-lite"/>
    </source>
</evidence>
<dbReference type="InterPro" id="IPR012337">
    <property type="entry name" value="RNaseH-like_sf"/>
</dbReference>
<accession>A0A9N8ZIA4</accession>
<gene>
    <name evidence="2" type="ORF">RFULGI_LOCUS2244</name>
</gene>
<dbReference type="AlphaFoldDB" id="A0A9N8ZIA4"/>
<keyword evidence="3" id="KW-1185">Reference proteome</keyword>
<proteinExistence type="predicted"/>
<dbReference type="EMBL" id="CAJVPZ010001639">
    <property type="protein sequence ID" value="CAG8496774.1"/>
    <property type="molecule type" value="Genomic_DNA"/>
</dbReference>
<feature type="compositionally biased region" description="Polar residues" evidence="1">
    <location>
        <begin position="39"/>
        <end position="49"/>
    </location>
</feature>